<keyword evidence="3 6" id="KW-0418">Kinase</keyword>
<dbReference type="Pfam" id="PF00069">
    <property type="entry name" value="Pkinase"/>
    <property type="match status" value="1"/>
</dbReference>
<dbReference type="GO" id="GO:0034045">
    <property type="term" value="C:phagophore assembly site membrane"/>
    <property type="evidence" value="ECO:0007669"/>
    <property type="project" value="TreeGrafter"/>
</dbReference>
<dbReference type="GO" id="GO:0004674">
    <property type="term" value="F:protein serine/threonine kinase activity"/>
    <property type="evidence" value="ECO:0007669"/>
    <property type="project" value="InterPro"/>
</dbReference>
<proteinExistence type="predicted"/>
<dbReference type="GO" id="GO:0005829">
    <property type="term" value="C:cytosol"/>
    <property type="evidence" value="ECO:0007669"/>
    <property type="project" value="TreeGrafter"/>
</dbReference>
<evidence type="ECO:0000313" key="6">
    <source>
        <dbReference type="EMBL" id="KAA6362921.1"/>
    </source>
</evidence>
<dbReference type="Proteomes" id="UP000324800">
    <property type="component" value="Unassembled WGS sequence"/>
</dbReference>
<dbReference type="GO" id="GO:0042594">
    <property type="term" value="P:response to starvation"/>
    <property type="evidence" value="ECO:0007669"/>
    <property type="project" value="TreeGrafter"/>
</dbReference>
<evidence type="ECO:0000259" key="5">
    <source>
        <dbReference type="PROSITE" id="PS50011"/>
    </source>
</evidence>
<evidence type="ECO:0000256" key="3">
    <source>
        <dbReference type="ARBA" id="ARBA00022777"/>
    </source>
</evidence>
<dbReference type="InterPro" id="IPR045269">
    <property type="entry name" value="Atg1-like"/>
</dbReference>
<dbReference type="InterPro" id="IPR000719">
    <property type="entry name" value="Prot_kinase_dom"/>
</dbReference>
<dbReference type="GO" id="GO:0010506">
    <property type="term" value="P:regulation of autophagy"/>
    <property type="evidence" value="ECO:0007669"/>
    <property type="project" value="InterPro"/>
</dbReference>
<dbReference type="PANTHER" id="PTHR24348:SF22">
    <property type="entry name" value="NON-SPECIFIC SERINE_THREONINE PROTEIN KINASE"/>
    <property type="match status" value="1"/>
</dbReference>
<dbReference type="EMBL" id="SNRW01023552">
    <property type="protein sequence ID" value="KAA6362921.1"/>
    <property type="molecule type" value="Genomic_DNA"/>
</dbReference>
<dbReference type="InterPro" id="IPR011009">
    <property type="entry name" value="Kinase-like_dom_sf"/>
</dbReference>
<dbReference type="GO" id="GO:0034727">
    <property type="term" value="P:piecemeal microautophagy of the nucleus"/>
    <property type="evidence" value="ECO:0007669"/>
    <property type="project" value="TreeGrafter"/>
</dbReference>
<sequence length="298" mass="33782">KGAFGHVFQVYNQTYGCIAAKVIKKTNYDLKEWEIGFLLGKNHENPFVPKYISTNDYGENVVILMEYANLGDLESIIRDKNKILPVSVIRAMLKQLLEGLRIMHVQKLIHRDIKGGNILLHNPTGTEKVVLKIADYGLVKNKKKVESFTEISFAGTITHMAPEMLIEDENGEVKANEKIDIWSTGIIAYQLLTHSYPFRQPTYPSVNAFIIQRKLIRPQQVTNDALWNLLSQLIAFDKKDRLTAEQALIHDFFTNEQAQSEITAKAKQLANEALIAKQNGDKSITQYDTDSSFTVLLS</sequence>
<dbReference type="PROSITE" id="PS50011">
    <property type="entry name" value="PROTEIN_KINASE_DOM"/>
    <property type="match status" value="1"/>
</dbReference>
<accession>A0A5J4TZ51</accession>
<protein>
    <submittedName>
        <fullName evidence="6">Putative Aurora kinase A</fullName>
    </submittedName>
</protein>
<feature type="non-terminal residue" evidence="6">
    <location>
        <position position="1"/>
    </location>
</feature>
<dbReference type="SMART" id="SM00220">
    <property type="entry name" value="S_TKc"/>
    <property type="match status" value="1"/>
</dbReference>
<dbReference type="Gene3D" id="1.10.510.10">
    <property type="entry name" value="Transferase(Phosphotransferase) domain 1"/>
    <property type="match status" value="1"/>
</dbReference>
<keyword evidence="4" id="KW-0067">ATP-binding</keyword>
<feature type="domain" description="Protein kinase" evidence="5">
    <location>
        <begin position="1"/>
        <end position="253"/>
    </location>
</feature>
<dbReference type="GO" id="GO:0000422">
    <property type="term" value="P:autophagy of mitochondrion"/>
    <property type="evidence" value="ECO:0007669"/>
    <property type="project" value="TreeGrafter"/>
</dbReference>
<dbReference type="GO" id="GO:0061709">
    <property type="term" value="P:reticulophagy"/>
    <property type="evidence" value="ECO:0007669"/>
    <property type="project" value="TreeGrafter"/>
</dbReference>
<dbReference type="OrthoDB" id="10252171at2759"/>
<keyword evidence="2" id="KW-0547">Nucleotide-binding</keyword>
<feature type="non-terminal residue" evidence="6">
    <location>
        <position position="298"/>
    </location>
</feature>
<dbReference type="GO" id="GO:0005776">
    <property type="term" value="C:autophagosome"/>
    <property type="evidence" value="ECO:0007669"/>
    <property type="project" value="TreeGrafter"/>
</dbReference>
<dbReference type="AlphaFoldDB" id="A0A5J4TZ51"/>
<reference evidence="6 7" key="1">
    <citation type="submission" date="2019-03" db="EMBL/GenBank/DDBJ databases">
        <title>Single cell metagenomics reveals metabolic interactions within the superorganism composed of flagellate Streblomastix strix and complex community of Bacteroidetes bacteria on its surface.</title>
        <authorList>
            <person name="Treitli S.C."/>
            <person name="Kolisko M."/>
            <person name="Husnik F."/>
            <person name="Keeling P."/>
            <person name="Hampl V."/>
        </authorList>
    </citation>
    <scope>NUCLEOTIDE SEQUENCE [LARGE SCALE GENOMIC DNA]</scope>
    <source>
        <strain evidence="6">ST1C</strain>
    </source>
</reference>
<evidence type="ECO:0000256" key="4">
    <source>
        <dbReference type="ARBA" id="ARBA00022840"/>
    </source>
</evidence>
<dbReference type="PANTHER" id="PTHR24348">
    <property type="entry name" value="SERINE/THREONINE-PROTEIN KINASE UNC-51-RELATED"/>
    <property type="match status" value="1"/>
</dbReference>
<name>A0A5J4TZ51_9EUKA</name>
<gene>
    <name evidence="6" type="ORF">EZS28_041552</name>
</gene>
<comment type="caution">
    <text evidence="6">The sequence shown here is derived from an EMBL/GenBank/DDBJ whole genome shotgun (WGS) entry which is preliminary data.</text>
</comment>
<dbReference type="PROSITE" id="PS00108">
    <property type="entry name" value="PROTEIN_KINASE_ST"/>
    <property type="match status" value="1"/>
</dbReference>
<organism evidence="6 7">
    <name type="scientific">Streblomastix strix</name>
    <dbReference type="NCBI Taxonomy" id="222440"/>
    <lineage>
        <taxon>Eukaryota</taxon>
        <taxon>Metamonada</taxon>
        <taxon>Preaxostyla</taxon>
        <taxon>Oxymonadida</taxon>
        <taxon>Streblomastigidae</taxon>
        <taxon>Streblomastix</taxon>
    </lineage>
</organism>
<evidence type="ECO:0000256" key="1">
    <source>
        <dbReference type="ARBA" id="ARBA00022679"/>
    </source>
</evidence>
<keyword evidence="1" id="KW-0808">Transferase</keyword>
<evidence type="ECO:0000313" key="7">
    <source>
        <dbReference type="Proteomes" id="UP000324800"/>
    </source>
</evidence>
<dbReference type="InterPro" id="IPR008271">
    <property type="entry name" value="Ser/Thr_kinase_AS"/>
</dbReference>
<dbReference type="GO" id="GO:0000045">
    <property type="term" value="P:autophagosome assembly"/>
    <property type="evidence" value="ECO:0007669"/>
    <property type="project" value="TreeGrafter"/>
</dbReference>
<evidence type="ECO:0000256" key="2">
    <source>
        <dbReference type="ARBA" id="ARBA00022741"/>
    </source>
</evidence>
<dbReference type="GO" id="GO:0005524">
    <property type="term" value="F:ATP binding"/>
    <property type="evidence" value="ECO:0007669"/>
    <property type="project" value="UniProtKB-KW"/>
</dbReference>
<dbReference type="SUPFAM" id="SSF56112">
    <property type="entry name" value="Protein kinase-like (PK-like)"/>
    <property type="match status" value="1"/>
</dbReference>